<dbReference type="GO" id="GO:0046872">
    <property type="term" value="F:metal ion binding"/>
    <property type="evidence" value="ECO:0007669"/>
    <property type="project" value="InterPro"/>
</dbReference>
<dbReference type="Gene3D" id="3.90.1770.10">
    <property type="entry name" value="PreATP-grasp domain"/>
    <property type="match status" value="1"/>
</dbReference>
<dbReference type="PROSITE" id="PS50968">
    <property type="entry name" value="BIOTINYL_LIPOYL"/>
    <property type="match status" value="1"/>
</dbReference>
<dbReference type="SUPFAM" id="SSF52096">
    <property type="entry name" value="ClpP/crotonase"/>
    <property type="match status" value="2"/>
</dbReference>
<organism evidence="21 22">
    <name type="scientific">Malassezia obtusa</name>
    <dbReference type="NCBI Taxonomy" id="76774"/>
    <lineage>
        <taxon>Eukaryota</taxon>
        <taxon>Fungi</taxon>
        <taxon>Dikarya</taxon>
        <taxon>Basidiomycota</taxon>
        <taxon>Ustilaginomycotina</taxon>
        <taxon>Malasseziomycetes</taxon>
        <taxon>Malasseziales</taxon>
        <taxon>Malasseziaceae</taxon>
        <taxon>Malassezia</taxon>
    </lineage>
</organism>
<dbReference type="PROSITE" id="PS50979">
    <property type="entry name" value="BC"/>
    <property type="match status" value="1"/>
</dbReference>
<evidence type="ECO:0000313" key="21">
    <source>
        <dbReference type="EMBL" id="WFD02378.1"/>
    </source>
</evidence>
<dbReference type="InterPro" id="IPR005482">
    <property type="entry name" value="Biotin_COase_C"/>
</dbReference>
<evidence type="ECO:0000256" key="3">
    <source>
        <dbReference type="ARBA" id="ARBA00022516"/>
    </source>
</evidence>
<dbReference type="InterPro" id="IPR049076">
    <property type="entry name" value="ACCA"/>
</dbReference>
<keyword evidence="10" id="KW-0092">Biotin</keyword>
<comment type="catalytic activity">
    <reaction evidence="13">
        <text>N(6)-biotinyl-L-lysyl-[protein] + hydrogencarbonate + ATP = N(6)-carboxybiotinyl-L-lysyl-[protein] + ADP + phosphate + H(+)</text>
        <dbReference type="Rhea" id="RHEA:13501"/>
        <dbReference type="Rhea" id="RHEA-COMP:10505"/>
        <dbReference type="Rhea" id="RHEA-COMP:10506"/>
        <dbReference type="ChEBI" id="CHEBI:15378"/>
        <dbReference type="ChEBI" id="CHEBI:17544"/>
        <dbReference type="ChEBI" id="CHEBI:30616"/>
        <dbReference type="ChEBI" id="CHEBI:43474"/>
        <dbReference type="ChEBI" id="CHEBI:83144"/>
        <dbReference type="ChEBI" id="CHEBI:83145"/>
        <dbReference type="ChEBI" id="CHEBI:456216"/>
        <dbReference type="EC" id="6.3.4.14"/>
    </reaction>
</comment>
<feature type="domain" description="CoA carboxyltransferase N-terminal" evidence="19">
    <location>
        <begin position="1361"/>
        <end position="1697"/>
    </location>
</feature>
<evidence type="ECO:0000256" key="7">
    <source>
        <dbReference type="ARBA" id="ARBA00022840"/>
    </source>
</evidence>
<evidence type="ECO:0000256" key="11">
    <source>
        <dbReference type="ARBA" id="ARBA00023268"/>
    </source>
</evidence>
<dbReference type="Gene3D" id="3.30.1490.20">
    <property type="entry name" value="ATP-grasp fold, A domain"/>
    <property type="match status" value="1"/>
</dbReference>
<evidence type="ECO:0000256" key="4">
    <source>
        <dbReference type="ARBA" id="ARBA00022598"/>
    </source>
</evidence>
<dbReference type="Pfam" id="PF02786">
    <property type="entry name" value="CPSase_L_D2"/>
    <property type="match status" value="1"/>
</dbReference>
<dbReference type="CDD" id="cd06850">
    <property type="entry name" value="biotinyl_domain"/>
    <property type="match status" value="1"/>
</dbReference>
<keyword evidence="8" id="KW-0443">Lipid metabolism</keyword>
<sequence length="2086" mass="228928">MATPEDLRVNAEYIRMADNYVEVPGGPNGNNYANVELIVDVAERAGVHAALARLNPRILFIGPPGSAMRSLGDKISSTIVAQHADVPCLQWSGTGIKETMIGKEGYLTVSDEVYQRACVHSAEEGLECAIKIGFPIMIKASEGGGGKGIRKCMAPEQFSQLYHAAVGEVPGSPIFIMKLAGQARHLEVQLIADQYGNAISLFGRDCSVQRRHQKIIEEAPVTVAPPEARRHMEQAAVRLAKLVGYVSAGTVEWLYSPDTGEFAFLELNPRLQVEHPTTEMVTDVNIPATQLQIAMGIPLNRIAEIRRLYGVDPLGACAIDFDDNDPAKRSAEQCEPAPHGHVIACRITAENPDTGFKPGVGQLSELNFRSSTSTWGYFSVSTSGALHEYADSQFGHIFAYGKDREEARKHMVFSLKELSIRGEFRTTVEYLIMLLEMEAFAENQITTGWLDGLIQQQITAERPPSDLVVICGAMIKAHTQAQECVEEFKRILHRGQVPPRNTVRITFPVEFIYENMKYRFTATRSSPRGWTLYLNGGVTRVSLHPLSDGGLLIGLAGKSYPTYWLDEVGQTRLTIDGQTCVIEEENDPTQICSPSPGKLVRLLVESGEHVVAGQTIAEIEVMKMYLPLVAQENGTVTFVKTPGVSLNPGDLLGVLTVDDASKIQRAVPFEGRLPEYGLPEIPGGKPHQRFETALHVLESVLDGYDEQERVSQSINEMMATMRDPELPYYQVLQILSSLQGRLPGTLEDTLRATLDAVPPGSALFPADRLRAELDAAVAGMVDPTARMNLETGVAPLYTLLDAYGSGSLRHFQITTLAQLIERYYAVESQFASGPESLLRLRAAAEGDLNRVVALQIAHSGLSRSNSLLLTLLDHHVKGTGMVSKTEQSQRLVHVLRELSLLIGPLTATVALKAREILLSAELPSLSERQAQVEQVLGASVAGDGTGEARAPSLAVLRELSDTPSNMFDVLNTFFAHPQRAISYAALVTYVMRAYRAYDIVSFNFASELPGGEERALITWQFQMSQDVLLNRAKEKERQASSTDLAERMNRRTRPKLRLGAMTSCADVARLADALRGAMKYFGTKATDPVNVLNIAITHEAQLTNPKLIPAIAEIVMQHAAELNAAGLRRVTVMLCQAGVYPLYVTLRRMDSGEWCEQRTIQNVEPALSYQLELDRITKNFDVTPVPMNSSSVHLYYAQGVTNRSDVRFFVRSLIRPGRPQADVPLYLSTESERIVNEILSMLEVSRGRPEFRNADASHIFISFLYPMQIGLEDVVRTLTDFVERHGPRLTRLQVTEAELRIVLQTHKGPRPVRVFVTNETSFTLRYDIYDEVIDSNGAAVLKSLADDPHSAPLHRKSAHRAYQNRATLQMRRGRAYRLGTTFVYDLVDAVRQGLRRIFAEVEGAPSAPADPVRLVEELTLSDGALVPVHRAPASNTIGMVGWRLIIATPEYPNGRPLMLVANDVTWQAGSFGPAEDAFFAAVAREARTYGTPLLYVSSNSGARIGLATEPMDLFKVQFTNNDPAMGFEYLYLDDAALAQLNATSPGTVHTRAVRAADGTTHHVLTDIIGNRQGGLGVECLSGSGLIAGEMSRARNAVFTTTIVTGRSVGIGAYLARLGGRVIQVESSPMILTGFQALNKLLGREVYTSNLQLGGPQIMYSNGVSHLTVPSDLEAMVAYLRWLAFVPARAGLPPPLGATVDPVDRPVDFAPSAATYDPRHLIAGEELSDGTFVPGLFDRGSFQETLAGWATSVVVGRARLGGISFGVIAVETRTLERVMPADPANPNSTEQRVFEAGQVWYPNSAYKTAQAIVDFQREGLPLIMLANWRGFSGGQQDMYDEVLKQGSKIVDALSTYTQPVFVHIPPAGELRGGSWVVIDSAVNCNGMIEMSADSESARGGVLEAAGLVEIKYRAEKQRATMERLDEQYAALAAAARAANPQERAAAQARLAERERQIAPFFTAIATEYADAHDRAGRMLATGVLRCAVPWKDTRSYFYWRARRRLAEVRAQRALQAANSELSWADAQARLYELAAYTPSDRDEHVATQLETHQDALEVAVKQMRLARLQAEIDGLDEGLRAQLLLRK</sequence>
<dbReference type="InterPro" id="IPR005479">
    <property type="entry name" value="CPAse_ATP-bd"/>
</dbReference>
<dbReference type="Pfam" id="PF01039">
    <property type="entry name" value="Carboxyl_trans"/>
    <property type="match status" value="1"/>
</dbReference>
<evidence type="ECO:0000256" key="10">
    <source>
        <dbReference type="ARBA" id="ARBA00023267"/>
    </source>
</evidence>
<dbReference type="GO" id="GO:0006633">
    <property type="term" value="P:fatty acid biosynthetic process"/>
    <property type="evidence" value="ECO:0007669"/>
    <property type="project" value="UniProtKB-KW"/>
</dbReference>
<reference evidence="21" key="1">
    <citation type="submission" date="2023-03" db="EMBL/GenBank/DDBJ databases">
        <title>Mating type loci evolution in Malassezia.</title>
        <authorList>
            <person name="Coelho M.A."/>
        </authorList>
    </citation>
    <scope>NUCLEOTIDE SEQUENCE</scope>
    <source>
        <strain evidence="21">CBS 7876</strain>
    </source>
</reference>
<evidence type="ECO:0000259" key="18">
    <source>
        <dbReference type="PROSITE" id="PS50979"/>
    </source>
</evidence>
<dbReference type="PANTHER" id="PTHR45728">
    <property type="entry name" value="ACETYL-COA CARBOXYLASE, ISOFORM A"/>
    <property type="match status" value="1"/>
</dbReference>
<keyword evidence="7 14" id="KW-0067">ATP-binding</keyword>
<evidence type="ECO:0000259" key="17">
    <source>
        <dbReference type="PROSITE" id="PS50975"/>
    </source>
</evidence>
<dbReference type="InterPro" id="IPR016185">
    <property type="entry name" value="PreATP-grasp_dom_sf"/>
</dbReference>
<keyword evidence="5 14" id="KW-0547">Nucleotide-binding</keyword>
<feature type="domain" description="ATP-grasp" evidence="17">
    <location>
        <begin position="103"/>
        <end position="295"/>
    </location>
</feature>
<dbReference type="Pfam" id="PF00364">
    <property type="entry name" value="Biotin_lipoyl"/>
    <property type="match status" value="1"/>
</dbReference>
<evidence type="ECO:0000256" key="1">
    <source>
        <dbReference type="ARBA" id="ARBA00001953"/>
    </source>
</evidence>
<evidence type="ECO:0000256" key="8">
    <source>
        <dbReference type="ARBA" id="ARBA00023098"/>
    </source>
</evidence>
<evidence type="ECO:0000256" key="12">
    <source>
        <dbReference type="ARBA" id="ARBA00048065"/>
    </source>
</evidence>
<feature type="domain" description="Lipoyl-binding" evidence="16">
    <location>
        <begin position="582"/>
        <end position="656"/>
    </location>
</feature>
<dbReference type="FunFam" id="3.30.1490.20:FF:000003">
    <property type="entry name" value="acetyl-CoA carboxylase isoform X1"/>
    <property type="match status" value="1"/>
</dbReference>
<dbReference type="Gene3D" id="2.40.50.100">
    <property type="match status" value="1"/>
</dbReference>
<dbReference type="GO" id="GO:0005739">
    <property type="term" value="C:mitochondrion"/>
    <property type="evidence" value="ECO:0007669"/>
    <property type="project" value="TreeGrafter"/>
</dbReference>
<evidence type="ECO:0000256" key="15">
    <source>
        <dbReference type="SAM" id="Coils"/>
    </source>
</evidence>
<evidence type="ECO:0000259" key="20">
    <source>
        <dbReference type="PROSITE" id="PS50989"/>
    </source>
</evidence>
<dbReference type="FunFam" id="2.40.50.100:FF:000005">
    <property type="entry name" value="Acetyl-CoA carboxylase 1"/>
    <property type="match status" value="1"/>
</dbReference>
<feature type="domain" description="CoA carboxyltransferase C-terminal" evidence="20">
    <location>
        <begin position="1701"/>
        <end position="2015"/>
    </location>
</feature>
<evidence type="ECO:0000256" key="6">
    <source>
        <dbReference type="ARBA" id="ARBA00022832"/>
    </source>
</evidence>
<dbReference type="PROSITE" id="PS00867">
    <property type="entry name" value="CPSASE_2"/>
    <property type="match status" value="1"/>
</dbReference>
<comment type="catalytic activity">
    <reaction evidence="12">
        <text>hydrogencarbonate + acetyl-CoA + ATP = malonyl-CoA + ADP + phosphate + H(+)</text>
        <dbReference type="Rhea" id="RHEA:11308"/>
        <dbReference type="ChEBI" id="CHEBI:15378"/>
        <dbReference type="ChEBI" id="CHEBI:17544"/>
        <dbReference type="ChEBI" id="CHEBI:30616"/>
        <dbReference type="ChEBI" id="CHEBI:43474"/>
        <dbReference type="ChEBI" id="CHEBI:57288"/>
        <dbReference type="ChEBI" id="CHEBI:57384"/>
        <dbReference type="ChEBI" id="CHEBI:456216"/>
        <dbReference type="EC" id="6.4.1.2"/>
    </reaction>
</comment>
<feature type="coiled-coil region" evidence="15">
    <location>
        <begin position="1906"/>
        <end position="1933"/>
    </location>
</feature>
<dbReference type="PROSITE" id="PS50989">
    <property type="entry name" value="COA_CT_CTER"/>
    <property type="match status" value="1"/>
</dbReference>
<dbReference type="SMART" id="SM00878">
    <property type="entry name" value="Biotin_carb_C"/>
    <property type="match status" value="1"/>
</dbReference>
<dbReference type="InterPro" id="IPR000089">
    <property type="entry name" value="Biotin_lipoyl"/>
</dbReference>
<feature type="domain" description="Biotin carboxylation" evidence="18">
    <location>
        <begin position="1"/>
        <end position="455"/>
    </location>
</feature>
<dbReference type="SUPFAM" id="SSF51246">
    <property type="entry name" value="Rudiment single hybrid motif"/>
    <property type="match status" value="1"/>
</dbReference>
<dbReference type="PROSITE" id="PS00188">
    <property type="entry name" value="BIOTIN"/>
    <property type="match status" value="1"/>
</dbReference>
<dbReference type="SUPFAM" id="SSF51230">
    <property type="entry name" value="Single hybrid motif"/>
    <property type="match status" value="1"/>
</dbReference>
<dbReference type="InterPro" id="IPR029045">
    <property type="entry name" value="ClpP/crotonase-like_dom_sf"/>
</dbReference>
<evidence type="ECO:0000256" key="13">
    <source>
        <dbReference type="ARBA" id="ARBA00048600"/>
    </source>
</evidence>
<evidence type="ECO:0000259" key="19">
    <source>
        <dbReference type="PROSITE" id="PS50980"/>
    </source>
</evidence>
<evidence type="ECO:0000256" key="9">
    <source>
        <dbReference type="ARBA" id="ARBA00023160"/>
    </source>
</evidence>
<evidence type="ECO:0000313" key="22">
    <source>
        <dbReference type="Proteomes" id="UP001214603"/>
    </source>
</evidence>
<name>A0AAF0DXG6_9BASI</name>
<accession>A0AAF0DXG6</accession>
<dbReference type="InterPro" id="IPR034733">
    <property type="entry name" value="AcCoA_carboxyl_beta"/>
</dbReference>
<evidence type="ECO:0000256" key="14">
    <source>
        <dbReference type="PROSITE-ProRule" id="PRU00409"/>
    </source>
</evidence>
<gene>
    <name evidence="21" type="primary">ACC1</name>
    <name evidence="21" type="ORF">MOBT1_001060</name>
</gene>
<dbReference type="Gene3D" id="3.90.226.10">
    <property type="entry name" value="2-enoyl-CoA Hydratase, Chain A, domain 1"/>
    <property type="match status" value="2"/>
</dbReference>
<dbReference type="InterPro" id="IPR011762">
    <property type="entry name" value="COA_CT_N"/>
</dbReference>
<dbReference type="Proteomes" id="UP001214603">
    <property type="component" value="Chromosome 1"/>
</dbReference>
<dbReference type="Pfam" id="PF21385">
    <property type="entry name" value="ACCA_BT"/>
    <property type="match status" value="1"/>
</dbReference>
<dbReference type="PROSITE" id="PS50980">
    <property type="entry name" value="COA_CT_NTER"/>
    <property type="match status" value="1"/>
</dbReference>
<dbReference type="SUPFAM" id="SSF52440">
    <property type="entry name" value="PreATP-grasp domain"/>
    <property type="match status" value="1"/>
</dbReference>
<comment type="pathway">
    <text evidence="2">Lipid metabolism; malonyl-CoA biosynthesis; malonyl-CoA from acetyl-CoA: step 1/1.</text>
</comment>
<dbReference type="SUPFAM" id="SSF56059">
    <property type="entry name" value="Glutathione synthetase ATP-binding domain-like"/>
    <property type="match status" value="1"/>
</dbReference>
<dbReference type="InterPro" id="IPR013815">
    <property type="entry name" value="ATP_grasp_subdomain_1"/>
</dbReference>
<dbReference type="InterPro" id="IPR001882">
    <property type="entry name" value="Biotin_BS"/>
</dbReference>
<protein>
    <submittedName>
        <fullName evidence="21">Acetyl-coenzyme-A carboxylase</fullName>
    </submittedName>
</protein>
<dbReference type="InterPro" id="IPR049074">
    <property type="entry name" value="ACCA_BT"/>
</dbReference>
<dbReference type="Gene3D" id="3.40.50.20">
    <property type="match status" value="1"/>
</dbReference>
<keyword evidence="15" id="KW-0175">Coiled coil</keyword>
<dbReference type="GO" id="GO:0003989">
    <property type="term" value="F:acetyl-CoA carboxylase activity"/>
    <property type="evidence" value="ECO:0007669"/>
    <property type="project" value="UniProtKB-EC"/>
</dbReference>
<dbReference type="Gene3D" id="3.30.470.20">
    <property type="entry name" value="ATP-grasp fold, B domain"/>
    <property type="match status" value="1"/>
</dbReference>
<keyword evidence="3" id="KW-0444">Lipid biosynthesis</keyword>
<dbReference type="Pfam" id="PF02785">
    <property type="entry name" value="Biotin_carb_C"/>
    <property type="match status" value="1"/>
</dbReference>
<evidence type="ECO:0000259" key="16">
    <source>
        <dbReference type="PROSITE" id="PS50968"/>
    </source>
</evidence>
<dbReference type="Pfam" id="PF08326">
    <property type="entry name" value="ACC_central"/>
    <property type="match status" value="1"/>
</dbReference>
<keyword evidence="4" id="KW-0436">Ligase</keyword>
<evidence type="ECO:0000256" key="5">
    <source>
        <dbReference type="ARBA" id="ARBA00022741"/>
    </source>
</evidence>
<dbReference type="InterPro" id="IPR013537">
    <property type="entry name" value="AcCoA_COase_cen"/>
</dbReference>
<dbReference type="PROSITE" id="PS50975">
    <property type="entry name" value="ATP_GRASP"/>
    <property type="match status" value="1"/>
</dbReference>
<proteinExistence type="predicted"/>
<keyword evidence="11" id="KW-0511">Multifunctional enzyme</keyword>
<dbReference type="PROSITE" id="PS00866">
    <property type="entry name" value="CPSASE_1"/>
    <property type="match status" value="1"/>
</dbReference>
<dbReference type="GO" id="GO:0005524">
    <property type="term" value="F:ATP binding"/>
    <property type="evidence" value="ECO:0007669"/>
    <property type="project" value="UniProtKB-UniRule"/>
</dbReference>
<dbReference type="InterPro" id="IPR011763">
    <property type="entry name" value="COA_CT_C"/>
</dbReference>
<keyword evidence="22" id="KW-1185">Reference proteome</keyword>
<dbReference type="GO" id="GO:0004075">
    <property type="term" value="F:biotin carboxylase activity"/>
    <property type="evidence" value="ECO:0007669"/>
    <property type="project" value="UniProtKB-EC"/>
</dbReference>
<comment type="cofactor">
    <cofactor evidence="1">
        <name>biotin</name>
        <dbReference type="ChEBI" id="CHEBI:57586"/>
    </cofactor>
</comment>
<dbReference type="InterPro" id="IPR011054">
    <property type="entry name" value="Rudment_hybrid_motif"/>
</dbReference>
<dbReference type="InterPro" id="IPR011053">
    <property type="entry name" value="Single_hybrid_motif"/>
</dbReference>
<evidence type="ECO:0000256" key="2">
    <source>
        <dbReference type="ARBA" id="ARBA00004956"/>
    </source>
</evidence>
<dbReference type="Gene3D" id="2.40.460.10">
    <property type="entry name" value="Biotin dependent carboxylase carboxyltransferase"/>
    <property type="match status" value="1"/>
</dbReference>
<dbReference type="PANTHER" id="PTHR45728:SF3">
    <property type="entry name" value="ACETYL-COA CARBOXYLASE"/>
    <property type="match status" value="1"/>
</dbReference>
<dbReference type="EMBL" id="CP119934">
    <property type="protein sequence ID" value="WFD02378.1"/>
    <property type="molecule type" value="Genomic_DNA"/>
</dbReference>
<keyword evidence="6" id="KW-0276">Fatty acid metabolism</keyword>
<keyword evidence="9" id="KW-0275">Fatty acid biosynthesis</keyword>
<dbReference type="InterPro" id="IPR011764">
    <property type="entry name" value="Biotin_carboxylation_dom"/>
</dbReference>
<dbReference type="InterPro" id="IPR011761">
    <property type="entry name" value="ATP-grasp"/>
</dbReference>